<dbReference type="Pfam" id="PF01344">
    <property type="entry name" value="Kelch_1"/>
    <property type="match status" value="1"/>
</dbReference>
<sequence length="211" mass="22418">TFSIDLSSSWDINAPTFKLLSSVNSSPEYQVPSAPISEQAGWVVFSNYRAFRYNFHFDTWSALNVLANLFPIASLALNGASDGKTVFVPNGYLTSNGGQNVTSMMQYGPVLGTTSGISMAGGPVDHVGSTVTWSTYLKKFVIIGGHQSNTLSSIIYTFDPATSTWSVINPMNNPATPARTFHCAAAAASGTRIVVMGGFTNVVTNPVTSDL</sequence>
<dbReference type="AlphaFoldDB" id="A0A9P5SAI6"/>
<dbReference type="InterPro" id="IPR015915">
    <property type="entry name" value="Kelch-typ_b-propeller"/>
</dbReference>
<gene>
    <name evidence="1" type="ORF">BG006_003896</name>
</gene>
<feature type="non-terminal residue" evidence="1">
    <location>
        <position position="211"/>
    </location>
</feature>
<dbReference type="Gene3D" id="2.120.10.80">
    <property type="entry name" value="Kelch-type beta propeller"/>
    <property type="match status" value="1"/>
</dbReference>
<accession>A0A9P5SAI6</accession>
<reference evidence="1" key="1">
    <citation type="journal article" date="2020" name="Fungal Divers.">
        <title>Resolving the Mortierellaceae phylogeny through synthesis of multi-gene phylogenetics and phylogenomics.</title>
        <authorList>
            <person name="Vandepol N."/>
            <person name="Liber J."/>
            <person name="Desiro A."/>
            <person name="Na H."/>
            <person name="Kennedy M."/>
            <person name="Barry K."/>
            <person name="Grigoriev I.V."/>
            <person name="Miller A.N."/>
            <person name="O'Donnell K."/>
            <person name="Stajich J.E."/>
            <person name="Bonito G."/>
        </authorList>
    </citation>
    <scope>NUCLEOTIDE SEQUENCE</scope>
    <source>
        <strain evidence="1">NVP1</strain>
    </source>
</reference>
<evidence type="ECO:0000313" key="1">
    <source>
        <dbReference type="EMBL" id="KAF9314688.1"/>
    </source>
</evidence>
<evidence type="ECO:0000313" key="2">
    <source>
        <dbReference type="Proteomes" id="UP000696485"/>
    </source>
</evidence>
<dbReference type="EMBL" id="JAAAUY010002154">
    <property type="protein sequence ID" value="KAF9314688.1"/>
    <property type="molecule type" value="Genomic_DNA"/>
</dbReference>
<dbReference type="SUPFAM" id="SSF117281">
    <property type="entry name" value="Kelch motif"/>
    <property type="match status" value="1"/>
</dbReference>
<evidence type="ECO:0008006" key="3">
    <source>
        <dbReference type="Google" id="ProtNLM"/>
    </source>
</evidence>
<name>A0A9P5SAI6_9FUNG</name>
<organism evidence="1 2">
    <name type="scientific">Podila minutissima</name>
    <dbReference type="NCBI Taxonomy" id="64525"/>
    <lineage>
        <taxon>Eukaryota</taxon>
        <taxon>Fungi</taxon>
        <taxon>Fungi incertae sedis</taxon>
        <taxon>Mucoromycota</taxon>
        <taxon>Mortierellomycotina</taxon>
        <taxon>Mortierellomycetes</taxon>
        <taxon>Mortierellales</taxon>
        <taxon>Mortierellaceae</taxon>
        <taxon>Podila</taxon>
    </lineage>
</organism>
<feature type="non-terminal residue" evidence="1">
    <location>
        <position position="1"/>
    </location>
</feature>
<dbReference type="Proteomes" id="UP000696485">
    <property type="component" value="Unassembled WGS sequence"/>
</dbReference>
<comment type="caution">
    <text evidence="1">The sequence shown here is derived from an EMBL/GenBank/DDBJ whole genome shotgun (WGS) entry which is preliminary data.</text>
</comment>
<keyword evidence="2" id="KW-1185">Reference proteome</keyword>
<protein>
    <recommendedName>
        <fullName evidence="3">Galactose oxidase</fullName>
    </recommendedName>
</protein>
<proteinExistence type="predicted"/>
<dbReference type="InterPro" id="IPR006652">
    <property type="entry name" value="Kelch_1"/>
</dbReference>